<dbReference type="PANTHER" id="PTHR11229:SF16">
    <property type="entry name" value="LARGE RIBOSOMAL SUBUNIT PROTEIN UL3C"/>
    <property type="match status" value="1"/>
</dbReference>
<dbReference type="InterPro" id="IPR000597">
    <property type="entry name" value="Ribosomal_uL3"/>
</dbReference>
<dbReference type="GO" id="GO:0019843">
    <property type="term" value="F:rRNA binding"/>
    <property type="evidence" value="ECO:0007669"/>
    <property type="project" value="UniProtKB-UniRule"/>
</dbReference>
<dbReference type="KEGG" id="sdyn:Mal52_54290"/>
<dbReference type="GO" id="GO:0003735">
    <property type="term" value="F:structural constituent of ribosome"/>
    <property type="evidence" value="ECO:0007669"/>
    <property type="project" value="UniProtKB-UniRule"/>
</dbReference>
<keyword evidence="5 7" id="KW-0687">Ribonucleoprotein</keyword>
<dbReference type="Pfam" id="PF00297">
    <property type="entry name" value="Ribosomal_L3"/>
    <property type="match status" value="1"/>
</dbReference>
<dbReference type="AlphaFoldDB" id="A0A517ZWT0"/>
<comment type="subunit">
    <text evidence="7 9">Part of the 50S ribosomal subunit. Forms a cluster with proteins L14 and L19.</text>
</comment>
<dbReference type="InterPro" id="IPR019927">
    <property type="entry name" value="Ribosomal_uL3_bac/org-type"/>
</dbReference>
<accession>A0A517ZWT0</accession>
<comment type="similarity">
    <text evidence="1 7 8">Belongs to the universal ribosomal protein uL3 family.</text>
</comment>
<evidence type="ECO:0000256" key="6">
    <source>
        <dbReference type="ARBA" id="ARBA00035243"/>
    </source>
</evidence>
<evidence type="ECO:0000256" key="8">
    <source>
        <dbReference type="RuleBase" id="RU003905"/>
    </source>
</evidence>
<reference evidence="10 11" key="1">
    <citation type="submission" date="2019-02" db="EMBL/GenBank/DDBJ databases">
        <title>Deep-cultivation of Planctomycetes and their phenomic and genomic characterization uncovers novel biology.</title>
        <authorList>
            <person name="Wiegand S."/>
            <person name="Jogler M."/>
            <person name="Boedeker C."/>
            <person name="Pinto D."/>
            <person name="Vollmers J."/>
            <person name="Rivas-Marin E."/>
            <person name="Kohn T."/>
            <person name="Peeters S.H."/>
            <person name="Heuer A."/>
            <person name="Rast P."/>
            <person name="Oberbeckmann S."/>
            <person name="Bunk B."/>
            <person name="Jeske O."/>
            <person name="Meyerdierks A."/>
            <person name="Storesund J.E."/>
            <person name="Kallscheuer N."/>
            <person name="Luecker S."/>
            <person name="Lage O.M."/>
            <person name="Pohl T."/>
            <person name="Merkel B.J."/>
            <person name="Hornburger P."/>
            <person name="Mueller R.-W."/>
            <person name="Bruemmer F."/>
            <person name="Labrenz M."/>
            <person name="Spormann A.M."/>
            <person name="Op den Camp H."/>
            <person name="Overmann J."/>
            <person name="Amann R."/>
            <person name="Jetten M.S.M."/>
            <person name="Mascher T."/>
            <person name="Medema M.H."/>
            <person name="Devos D.P."/>
            <person name="Kaster A.-K."/>
            <person name="Ovreas L."/>
            <person name="Rohde M."/>
            <person name="Galperin M.Y."/>
            <person name="Jogler C."/>
        </authorList>
    </citation>
    <scope>NUCLEOTIDE SEQUENCE [LARGE SCALE GENOMIC DNA]</scope>
    <source>
        <strain evidence="10 11">Mal52</strain>
    </source>
</reference>
<name>A0A517ZWT0_9PLAN</name>
<evidence type="ECO:0000256" key="9">
    <source>
        <dbReference type="RuleBase" id="RU003906"/>
    </source>
</evidence>
<evidence type="ECO:0000256" key="4">
    <source>
        <dbReference type="ARBA" id="ARBA00022980"/>
    </source>
</evidence>
<dbReference type="HAMAP" id="MF_01325_B">
    <property type="entry name" value="Ribosomal_uL3_B"/>
    <property type="match status" value="1"/>
</dbReference>
<dbReference type="SUPFAM" id="SSF50447">
    <property type="entry name" value="Translation proteins"/>
    <property type="match status" value="1"/>
</dbReference>
<keyword evidence="11" id="KW-1185">Reference proteome</keyword>
<dbReference type="Gene3D" id="2.40.30.10">
    <property type="entry name" value="Translation factors"/>
    <property type="match status" value="1"/>
</dbReference>
<evidence type="ECO:0000256" key="3">
    <source>
        <dbReference type="ARBA" id="ARBA00022884"/>
    </source>
</evidence>
<dbReference type="PROSITE" id="PS00474">
    <property type="entry name" value="RIBOSOMAL_L3"/>
    <property type="match status" value="1"/>
</dbReference>
<evidence type="ECO:0000256" key="1">
    <source>
        <dbReference type="ARBA" id="ARBA00006540"/>
    </source>
</evidence>
<comment type="function">
    <text evidence="7 9">One of the primary rRNA binding proteins, it binds directly near the 3'-end of the 23S rRNA, where it nucleates assembly of the 50S subunit.</text>
</comment>
<keyword evidence="3 7" id="KW-0694">RNA-binding</keyword>
<keyword evidence="4 7" id="KW-0689">Ribosomal protein</keyword>
<dbReference type="NCBIfam" id="TIGR03625">
    <property type="entry name" value="L3_bact"/>
    <property type="match status" value="1"/>
</dbReference>
<dbReference type="GO" id="GO:0006412">
    <property type="term" value="P:translation"/>
    <property type="evidence" value="ECO:0007669"/>
    <property type="project" value="UniProtKB-UniRule"/>
</dbReference>
<dbReference type="FunFam" id="2.40.30.10:FF:000004">
    <property type="entry name" value="50S ribosomal protein L3"/>
    <property type="match status" value="1"/>
</dbReference>
<dbReference type="RefSeq" id="WP_145379484.1">
    <property type="nucleotide sequence ID" value="NZ_CP036276.1"/>
</dbReference>
<organism evidence="10 11">
    <name type="scientific">Symmachiella dynata</name>
    <dbReference type="NCBI Taxonomy" id="2527995"/>
    <lineage>
        <taxon>Bacteria</taxon>
        <taxon>Pseudomonadati</taxon>
        <taxon>Planctomycetota</taxon>
        <taxon>Planctomycetia</taxon>
        <taxon>Planctomycetales</taxon>
        <taxon>Planctomycetaceae</taxon>
        <taxon>Symmachiella</taxon>
    </lineage>
</organism>
<dbReference type="InterPro" id="IPR009000">
    <property type="entry name" value="Transl_B-barrel_sf"/>
</dbReference>
<evidence type="ECO:0000256" key="7">
    <source>
        <dbReference type="HAMAP-Rule" id="MF_01325"/>
    </source>
</evidence>
<dbReference type="EMBL" id="CP036276">
    <property type="protein sequence ID" value="QDU46906.1"/>
    <property type="molecule type" value="Genomic_DNA"/>
</dbReference>
<gene>
    <name evidence="7 10" type="primary">rplC</name>
    <name evidence="10" type="ORF">Mal52_54290</name>
</gene>
<dbReference type="Proteomes" id="UP000319383">
    <property type="component" value="Chromosome"/>
</dbReference>
<dbReference type="InterPro" id="IPR019926">
    <property type="entry name" value="Ribosomal_uL3_CS"/>
</dbReference>
<evidence type="ECO:0000313" key="11">
    <source>
        <dbReference type="Proteomes" id="UP000319383"/>
    </source>
</evidence>
<sequence length="231" mass="24733">MSVGLLGRKIGMTQVYNEAGDITPVTVIQAGPCVVLQVRTLERDGYEAVQVGFDDKPRRLARQSERGHVAAIKSKRSKARAAAGVEVPAKADCEPKRFVREFRTDGEGCDCEVGQELTVDLFADVSNVDVIATSKGRGTAGVMKRHNFAGQRASHGVKRVHRHGGSIGQSADPARVIKGTKMAGRYGNARITVRNLELTRVDGENGLLLVAGSVPGPKGGYVMIRETNKLG</sequence>
<protein>
    <recommendedName>
        <fullName evidence="6 7">Large ribosomal subunit protein uL3</fullName>
    </recommendedName>
</protein>
<dbReference type="GO" id="GO:0022625">
    <property type="term" value="C:cytosolic large ribosomal subunit"/>
    <property type="evidence" value="ECO:0007669"/>
    <property type="project" value="TreeGrafter"/>
</dbReference>
<evidence type="ECO:0000256" key="5">
    <source>
        <dbReference type="ARBA" id="ARBA00023274"/>
    </source>
</evidence>
<evidence type="ECO:0000256" key="2">
    <source>
        <dbReference type="ARBA" id="ARBA00022730"/>
    </source>
</evidence>
<keyword evidence="2 7" id="KW-0699">rRNA-binding</keyword>
<evidence type="ECO:0000313" key="10">
    <source>
        <dbReference type="EMBL" id="QDU46906.1"/>
    </source>
</evidence>
<dbReference type="Gene3D" id="3.30.160.810">
    <property type="match status" value="1"/>
</dbReference>
<proteinExistence type="inferred from homology"/>
<dbReference type="PANTHER" id="PTHR11229">
    <property type="entry name" value="50S RIBOSOMAL PROTEIN L3"/>
    <property type="match status" value="1"/>
</dbReference>